<keyword evidence="3" id="KW-1185">Reference proteome</keyword>
<reference evidence="3" key="1">
    <citation type="submission" date="2015-07" db="EMBL/GenBank/DDBJ databases">
        <title>Nocardia seriolae U-1 whole genome shotgun sequence.</title>
        <authorList>
            <person name="Imajoh M."/>
            <person name="Fukumoto Y."/>
            <person name="Sukeda M."/>
            <person name="Yamane J."/>
            <person name="Yamasaki K."/>
            <person name="Shimizu M."/>
            <person name="Ohnishi K."/>
            <person name="Oshima S."/>
        </authorList>
    </citation>
    <scope>NUCLEOTIDE SEQUENCE [LARGE SCALE GENOMIC DNA]</scope>
    <source>
        <strain evidence="3">U-1</strain>
    </source>
</reference>
<reference evidence="2 3" key="2">
    <citation type="journal article" date="2016" name="Genome Announc.">
        <title>Draft Genome Sequence of Erythromycin- and Oxytetracycline-Sensitive Nocardia seriolae Strain U-1 (NBRC 110359).</title>
        <authorList>
            <person name="Imajoh M."/>
            <person name="Sukeda M."/>
            <person name="Shimizu M."/>
            <person name="Yamane J."/>
            <person name="Ohnishi K."/>
            <person name="Oshima S."/>
        </authorList>
    </citation>
    <scope>NUCLEOTIDE SEQUENCE [LARGE SCALE GENOMIC DNA]</scope>
    <source>
        <strain evidence="2 3">U-1</strain>
    </source>
</reference>
<dbReference type="AlphaFoldDB" id="A0ABC9YTK7"/>
<accession>A0ABC9YTK7</accession>
<proteinExistence type="predicted"/>
<dbReference type="GO" id="GO:0032259">
    <property type="term" value="P:methylation"/>
    <property type="evidence" value="ECO:0007669"/>
    <property type="project" value="UniProtKB-KW"/>
</dbReference>
<comment type="caution">
    <text evidence="2">The sequence shown here is derived from an EMBL/GenBank/DDBJ whole genome shotgun (WGS) entry which is preliminary data.</text>
</comment>
<keyword evidence="2" id="KW-0489">Methyltransferase</keyword>
<feature type="compositionally biased region" description="Basic and acidic residues" evidence="1">
    <location>
        <begin position="1"/>
        <end position="16"/>
    </location>
</feature>
<feature type="region of interest" description="Disordered" evidence="1">
    <location>
        <begin position="1"/>
        <end position="36"/>
    </location>
</feature>
<evidence type="ECO:0000313" key="3">
    <source>
        <dbReference type="Proteomes" id="UP000037179"/>
    </source>
</evidence>
<dbReference type="Proteomes" id="UP000037179">
    <property type="component" value="Unassembled WGS sequence"/>
</dbReference>
<dbReference type="RefSeq" id="WP_052486654.1">
    <property type="nucleotide sequence ID" value="NZ_AP028459.1"/>
</dbReference>
<name>A0ABC9YTK7_9NOCA</name>
<feature type="region of interest" description="Disordered" evidence="1">
    <location>
        <begin position="59"/>
        <end position="80"/>
    </location>
</feature>
<evidence type="ECO:0000313" key="2">
    <source>
        <dbReference type="EMBL" id="GAP28792.1"/>
    </source>
</evidence>
<dbReference type="GO" id="GO:0008168">
    <property type="term" value="F:methyltransferase activity"/>
    <property type="evidence" value="ECO:0007669"/>
    <property type="project" value="UniProtKB-KW"/>
</dbReference>
<keyword evidence="2" id="KW-0808">Transferase</keyword>
<evidence type="ECO:0000256" key="1">
    <source>
        <dbReference type="SAM" id="MobiDB-lite"/>
    </source>
</evidence>
<sequence length="80" mass="8892">MDPDAPRYRDLRRLVAGDDAPAPGDVTAPAPPDPNFDVERWLNEIGWDTEFHSWNEMTAHLGRPTGSPDPRSGNIAAVRR</sequence>
<protein>
    <submittedName>
        <fullName evidence="2">Methyltransferase</fullName>
    </submittedName>
</protein>
<organism evidence="2 3">
    <name type="scientific">Nocardia seriolae</name>
    <dbReference type="NCBI Taxonomy" id="37332"/>
    <lineage>
        <taxon>Bacteria</taxon>
        <taxon>Bacillati</taxon>
        <taxon>Actinomycetota</taxon>
        <taxon>Actinomycetes</taxon>
        <taxon>Mycobacteriales</taxon>
        <taxon>Nocardiaceae</taxon>
        <taxon>Nocardia</taxon>
    </lineage>
</organism>
<gene>
    <name evidence="2" type="ORF">NSK11_contig00042-0045</name>
</gene>
<dbReference type="EMBL" id="BBYQ01000042">
    <property type="protein sequence ID" value="GAP28792.1"/>
    <property type="molecule type" value="Genomic_DNA"/>
</dbReference>